<dbReference type="OrthoDB" id="5233393at2759"/>
<proteinExistence type="predicted"/>
<dbReference type="PANTHER" id="PTHR42060">
    <property type="entry name" value="NHL REPEAT-CONTAINING PROTEIN-RELATED"/>
    <property type="match status" value="1"/>
</dbReference>
<dbReference type="eggNOG" id="ENOG502S00D">
    <property type="taxonomic scope" value="Eukaryota"/>
</dbReference>
<evidence type="ECO:0000313" key="2">
    <source>
        <dbReference type="EMBL" id="EMR72063.1"/>
    </source>
</evidence>
<organism evidence="2 3">
    <name type="scientific">Eutypa lata (strain UCR-EL1)</name>
    <name type="common">Grapevine dieback disease fungus</name>
    <name type="synonym">Eutypa armeniacae</name>
    <dbReference type="NCBI Taxonomy" id="1287681"/>
    <lineage>
        <taxon>Eukaryota</taxon>
        <taxon>Fungi</taxon>
        <taxon>Dikarya</taxon>
        <taxon>Ascomycota</taxon>
        <taxon>Pezizomycotina</taxon>
        <taxon>Sordariomycetes</taxon>
        <taxon>Xylariomycetidae</taxon>
        <taxon>Xylariales</taxon>
        <taxon>Diatrypaceae</taxon>
        <taxon>Eutypa</taxon>
    </lineage>
</organism>
<dbReference type="InterPro" id="IPR011042">
    <property type="entry name" value="6-blade_b-propeller_TolB-like"/>
</dbReference>
<dbReference type="SUPFAM" id="SSF63829">
    <property type="entry name" value="Calcium-dependent phosphotriesterase"/>
    <property type="match status" value="1"/>
</dbReference>
<keyword evidence="3" id="KW-1185">Reference proteome</keyword>
<dbReference type="PANTHER" id="PTHR42060:SF1">
    <property type="entry name" value="NHL REPEAT-CONTAINING PROTEIN"/>
    <property type="match status" value="1"/>
</dbReference>
<keyword evidence="1" id="KW-0732">Signal</keyword>
<dbReference type="EMBL" id="KB705525">
    <property type="protein sequence ID" value="EMR72063.1"/>
    <property type="molecule type" value="Genomic_DNA"/>
</dbReference>
<gene>
    <name evidence="2" type="ORF">UCREL1_879</name>
</gene>
<sequence length="352" mass="36905">MRTAFLLSALFAAVPALAGLIGRSGNNAPPLPHKTLFQFNETGTFLENIVVRPNGDLVTTMFYPTASIYTLKEPYSAHPQMGLIHTFEDAEALVGIAQTSPDTFVVAAANFTTWPEPAPGSATLKEVMLDADGELTGARTIAHVPEAGLLNGVVAIPGLEGSAAILVADVHRGVVYRVEVATGAYEVVLDVPETKATGGDAIQSSLGVNGLKVRAGYLYWSNTSKVTIFRIEIDESGYPVAGAEVETVGTVDNAISVDDFTFDARGTIWVMTGFDNMLATMQEDGTNAVVLGSPSELTIGGDTAGAFGNTVFDSDVLYITTDGSMALPVNGTTEPAKLVAVNTRGGWSKVKI</sequence>
<dbReference type="Gene3D" id="2.120.10.30">
    <property type="entry name" value="TolB, C-terminal domain"/>
    <property type="match status" value="1"/>
</dbReference>
<evidence type="ECO:0000313" key="3">
    <source>
        <dbReference type="Proteomes" id="UP000012174"/>
    </source>
</evidence>
<dbReference type="KEGG" id="ela:UCREL1_879"/>
<dbReference type="AlphaFoldDB" id="M7T5A9"/>
<feature type="chain" id="PRO_5004085273" evidence="1">
    <location>
        <begin position="19"/>
        <end position="352"/>
    </location>
</feature>
<feature type="signal peptide" evidence="1">
    <location>
        <begin position="1"/>
        <end position="18"/>
    </location>
</feature>
<name>M7T5A9_EUTLA</name>
<protein>
    <submittedName>
        <fullName evidence="2">Putative six-bladed beta-propeller-like protein</fullName>
    </submittedName>
</protein>
<accession>M7T5A9</accession>
<dbReference type="Proteomes" id="UP000012174">
    <property type="component" value="Unassembled WGS sequence"/>
</dbReference>
<dbReference type="HOGENOM" id="CLU_052989_0_0_1"/>
<dbReference type="OMA" id="TGVWGDD"/>
<evidence type="ECO:0000256" key="1">
    <source>
        <dbReference type="SAM" id="SignalP"/>
    </source>
</evidence>
<dbReference type="InterPro" id="IPR052998">
    <property type="entry name" value="Hetero-Diels-Alderase-like"/>
</dbReference>
<reference evidence="3" key="1">
    <citation type="journal article" date="2013" name="Genome Announc.">
        <title>Draft genome sequence of the grapevine dieback fungus Eutypa lata UCR-EL1.</title>
        <authorList>
            <person name="Blanco-Ulate B."/>
            <person name="Rolshausen P.E."/>
            <person name="Cantu D."/>
        </authorList>
    </citation>
    <scope>NUCLEOTIDE SEQUENCE [LARGE SCALE GENOMIC DNA]</scope>
    <source>
        <strain evidence="3">UCR-EL1</strain>
    </source>
</reference>